<keyword evidence="2 4" id="KW-0808">Transferase</keyword>
<reference evidence="4 5" key="1">
    <citation type="journal article" date="2011" name="J. Bacteriol.">
        <title>Genome sequence of 'Pedosphaera parvula' Ellin514, an aerobic Verrucomicrobial isolate from pasture soil.</title>
        <authorList>
            <person name="Kant R."/>
            <person name="van Passel M.W."/>
            <person name="Sangwan P."/>
            <person name="Palva A."/>
            <person name="Lucas S."/>
            <person name="Copeland A."/>
            <person name="Lapidus A."/>
            <person name="Glavina Del Rio T."/>
            <person name="Dalin E."/>
            <person name="Tice H."/>
            <person name="Bruce D."/>
            <person name="Goodwin L."/>
            <person name="Pitluck S."/>
            <person name="Chertkov O."/>
            <person name="Larimer F.W."/>
            <person name="Land M.L."/>
            <person name="Hauser L."/>
            <person name="Brettin T.S."/>
            <person name="Detter J.C."/>
            <person name="Han S."/>
            <person name="de Vos W.M."/>
            <person name="Janssen P.H."/>
            <person name="Smidt H."/>
        </authorList>
    </citation>
    <scope>NUCLEOTIDE SEQUENCE [LARGE SCALE GENOMIC DNA]</scope>
    <source>
        <strain evidence="4 5">Ellin514</strain>
    </source>
</reference>
<dbReference type="InterPro" id="IPR004629">
    <property type="entry name" value="WecG_TagA_CpsF"/>
</dbReference>
<keyword evidence="1 4" id="KW-0328">Glycosyltransferase</keyword>
<dbReference type="CDD" id="cd06533">
    <property type="entry name" value="Glyco_transf_WecG_TagA"/>
    <property type="match status" value="1"/>
</dbReference>
<comment type="caution">
    <text evidence="4">The sequence shown here is derived from an EMBL/GenBank/DDBJ whole genome shotgun (WGS) entry which is preliminary data.</text>
</comment>
<dbReference type="PANTHER" id="PTHR34136">
    <property type="match status" value="1"/>
</dbReference>
<accession>B9XSZ8</accession>
<dbReference type="InterPro" id="IPR036513">
    <property type="entry name" value="STAS_dom_sf"/>
</dbReference>
<dbReference type="AlphaFoldDB" id="B9XSZ8"/>
<dbReference type="EC" id="2.4.1.187" evidence="4"/>
<dbReference type="Pfam" id="PF03808">
    <property type="entry name" value="Glyco_tran_WecG"/>
    <property type="match status" value="1"/>
</dbReference>
<gene>
    <name evidence="4" type="ORF">Cflav_PD0079</name>
</gene>
<dbReference type="GO" id="GO:0047244">
    <property type="term" value="F:N-acetylglucosaminyldiphosphoundecaprenol N-acetyl-beta-D-mannosaminyltransferase activity"/>
    <property type="evidence" value="ECO:0007669"/>
    <property type="project" value="UniProtKB-EC"/>
</dbReference>
<evidence type="ECO:0000313" key="5">
    <source>
        <dbReference type="Proteomes" id="UP000003688"/>
    </source>
</evidence>
<dbReference type="CDD" id="cd07043">
    <property type="entry name" value="STAS_anti-anti-sigma_factors"/>
    <property type="match status" value="2"/>
</dbReference>
<dbReference type="PROSITE" id="PS50801">
    <property type="entry name" value="STAS"/>
    <property type="match status" value="2"/>
</dbReference>
<organism evidence="4 5">
    <name type="scientific">Pedosphaera parvula (strain Ellin514)</name>
    <dbReference type="NCBI Taxonomy" id="320771"/>
    <lineage>
        <taxon>Bacteria</taxon>
        <taxon>Pseudomonadati</taxon>
        <taxon>Verrucomicrobiota</taxon>
        <taxon>Pedosphaerae</taxon>
        <taxon>Pedosphaerales</taxon>
        <taxon>Pedosphaeraceae</taxon>
        <taxon>Pedosphaera</taxon>
    </lineage>
</organism>
<protein>
    <submittedName>
        <fullName evidence="4">Anti-sigma-factor antagonist and glycosyl transferase</fullName>
        <ecNumber evidence="4">2.4.1.187</ecNumber>
    </submittedName>
</protein>
<dbReference type="OrthoDB" id="9771846at2"/>
<dbReference type="PANTHER" id="PTHR34136:SF1">
    <property type="entry name" value="UDP-N-ACETYL-D-MANNOSAMINURONIC ACID TRANSFERASE"/>
    <property type="match status" value="1"/>
</dbReference>
<evidence type="ECO:0000256" key="1">
    <source>
        <dbReference type="ARBA" id="ARBA00022676"/>
    </source>
</evidence>
<keyword evidence="5" id="KW-1185">Reference proteome</keyword>
<dbReference type="RefSeq" id="WP_007418931.1">
    <property type="nucleotide sequence ID" value="NZ_ABOX02000091.1"/>
</dbReference>
<sequence>MSSTVNFNSYSTNPCIAILGVPFDNVSTMDAVSLVEQMVDSRHPHYFVTANVDFLVQAQEDIELRRILFDAHLVVCDGTPLIWASKMLGNPLPERVAGSDLVPLLIRIAAEKNYRLFFLGGTPESTSVALQNIRAQHPQILAEGYSPPFNKLLEMDHDEIKLRIQKFKPDLLFVSFGCPKQEKWIAMHYQSLGVPVSAGVGGTIDFLAGHLKRAPVLMQKTGTEWIFRLAQEPRRLFRRYVKDLWVFGWAILSQWWQLQFKRSKSLPAKVSAPVKSEADWQCIKLPEHLDMAAVRDDALLMDQILVDGRHCLLELEKVKFIDSTGVGFLIRLQKKVRTAGRELVLLSPSNVIMRALSLMQLQSFFASAPDFASAQQLLDIRAMERKEMVTANRTKWAESLVWQGEITAANAEDVWQQTATQLNATDSANKHVLIDLSHVRFIDSTGLGLMVRVKKASLRLGIRLEFTGTQSAVRNVLTLARLESFLLGEPK</sequence>
<feature type="domain" description="STAS" evidence="3">
    <location>
        <begin position="312"/>
        <end position="381"/>
    </location>
</feature>
<dbReference type="Pfam" id="PF01740">
    <property type="entry name" value="STAS"/>
    <property type="match status" value="2"/>
</dbReference>
<name>B9XSZ8_PEDPL</name>
<dbReference type="EMBL" id="ABOX02000091">
    <property type="protein sequence ID" value="EEF57033.1"/>
    <property type="molecule type" value="Genomic_DNA"/>
</dbReference>
<evidence type="ECO:0000313" key="4">
    <source>
        <dbReference type="EMBL" id="EEF57033.1"/>
    </source>
</evidence>
<dbReference type="InterPro" id="IPR002645">
    <property type="entry name" value="STAS_dom"/>
</dbReference>
<feature type="domain" description="STAS" evidence="3">
    <location>
        <begin position="404"/>
        <end position="491"/>
    </location>
</feature>
<evidence type="ECO:0000259" key="3">
    <source>
        <dbReference type="PROSITE" id="PS50801"/>
    </source>
</evidence>
<dbReference type="Gene3D" id="3.30.750.24">
    <property type="entry name" value="STAS domain"/>
    <property type="match status" value="2"/>
</dbReference>
<dbReference type="NCBIfam" id="TIGR00696">
    <property type="entry name" value="wecG_tagA_cpsF"/>
    <property type="match status" value="1"/>
</dbReference>
<proteinExistence type="predicted"/>
<dbReference type="SUPFAM" id="SSF52091">
    <property type="entry name" value="SpoIIaa-like"/>
    <property type="match status" value="2"/>
</dbReference>
<dbReference type="Proteomes" id="UP000003688">
    <property type="component" value="Unassembled WGS sequence"/>
</dbReference>
<evidence type="ECO:0000256" key="2">
    <source>
        <dbReference type="ARBA" id="ARBA00022679"/>
    </source>
</evidence>
<dbReference type="STRING" id="320771.Cflav_PD0079"/>